<organism evidence="1">
    <name type="scientific">Anguilla anguilla</name>
    <name type="common">European freshwater eel</name>
    <name type="synonym">Muraena anguilla</name>
    <dbReference type="NCBI Taxonomy" id="7936"/>
    <lineage>
        <taxon>Eukaryota</taxon>
        <taxon>Metazoa</taxon>
        <taxon>Chordata</taxon>
        <taxon>Craniata</taxon>
        <taxon>Vertebrata</taxon>
        <taxon>Euteleostomi</taxon>
        <taxon>Actinopterygii</taxon>
        <taxon>Neopterygii</taxon>
        <taxon>Teleostei</taxon>
        <taxon>Anguilliformes</taxon>
        <taxon>Anguillidae</taxon>
        <taxon>Anguilla</taxon>
    </lineage>
</organism>
<protein>
    <submittedName>
        <fullName evidence="1">Uncharacterized protein</fullName>
    </submittedName>
</protein>
<reference evidence="1" key="2">
    <citation type="journal article" date="2015" name="Fish Shellfish Immunol.">
        <title>Early steps in the European eel (Anguilla anguilla)-Vibrio vulnificus interaction in the gills: Role of the RtxA13 toxin.</title>
        <authorList>
            <person name="Callol A."/>
            <person name="Pajuelo D."/>
            <person name="Ebbesson L."/>
            <person name="Teles M."/>
            <person name="MacKenzie S."/>
            <person name="Amaro C."/>
        </authorList>
    </citation>
    <scope>NUCLEOTIDE SEQUENCE</scope>
</reference>
<accession>A0A0E9V1T5</accession>
<reference evidence="1" key="1">
    <citation type="submission" date="2014-11" db="EMBL/GenBank/DDBJ databases">
        <authorList>
            <person name="Amaro Gonzalez C."/>
        </authorList>
    </citation>
    <scope>NUCLEOTIDE SEQUENCE</scope>
</reference>
<dbReference type="EMBL" id="GBXM01037192">
    <property type="protein sequence ID" value="JAH71385.1"/>
    <property type="molecule type" value="Transcribed_RNA"/>
</dbReference>
<dbReference type="AlphaFoldDB" id="A0A0E9V1T5"/>
<sequence length="22" mass="2391">MLLSSIISKSGGQTQKTVVFYC</sequence>
<evidence type="ECO:0000313" key="1">
    <source>
        <dbReference type="EMBL" id="JAH71385.1"/>
    </source>
</evidence>
<name>A0A0E9V1T5_ANGAN</name>
<proteinExistence type="predicted"/>